<gene>
    <name evidence="1" type="ORF">SAMN04489806_1105</name>
</gene>
<dbReference type="EMBL" id="FNRY01000001">
    <property type="protein sequence ID" value="SEB55988.1"/>
    <property type="molecule type" value="Genomic_DNA"/>
</dbReference>
<dbReference type="AlphaFoldDB" id="A0A1H4KD61"/>
<protein>
    <submittedName>
        <fullName evidence="1">Uncharacterized protein</fullName>
    </submittedName>
</protein>
<dbReference type="OrthoDB" id="5117765at2"/>
<accession>A0A1H4KD61</accession>
<dbReference type="Proteomes" id="UP000199183">
    <property type="component" value="Unassembled WGS sequence"/>
</dbReference>
<name>A0A1H4KD61_9MICO</name>
<reference evidence="1 2" key="1">
    <citation type="submission" date="2016-10" db="EMBL/GenBank/DDBJ databases">
        <authorList>
            <person name="de Groot N.N."/>
        </authorList>
    </citation>
    <scope>NUCLEOTIDE SEQUENCE [LARGE SCALE GENOMIC DNA]</scope>
    <source>
        <strain evidence="1 2">DSM 21799</strain>
    </source>
</reference>
<evidence type="ECO:0000313" key="1">
    <source>
        <dbReference type="EMBL" id="SEB55988.1"/>
    </source>
</evidence>
<dbReference type="RefSeq" id="WP_091181015.1">
    <property type="nucleotide sequence ID" value="NZ_FNRY01000001.1"/>
</dbReference>
<evidence type="ECO:0000313" key="2">
    <source>
        <dbReference type="Proteomes" id="UP000199183"/>
    </source>
</evidence>
<organism evidence="1 2">
    <name type="scientific">Paramicrobacterium humi</name>
    <dbReference type="NCBI Taxonomy" id="640635"/>
    <lineage>
        <taxon>Bacteria</taxon>
        <taxon>Bacillati</taxon>
        <taxon>Actinomycetota</taxon>
        <taxon>Actinomycetes</taxon>
        <taxon>Micrococcales</taxon>
        <taxon>Microbacteriaceae</taxon>
        <taxon>Paramicrobacterium</taxon>
    </lineage>
</organism>
<keyword evidence="2" id="KW-1185">Reference proteome</keyword>
<sequence length="71" mass="7827">MTPDHDSALWCARTKADYLLHKLPVEQIAYLGDGFPWNVTVEDLQLAAEHLSPVQCRALQASHELGLLDGG</sequence>
<proteinExistence type="predicted"/>